<dbReference type="EMBL" id="CP039852">
    <property type="protein sequence ID" value="QCZ94032.1"/>
    <property type="molecule type" value="Genomic_DNA"/>
</dbReference>
<proteinExistence type="inferred from homology"/>
<comment type="similarity">
    <text evidence="1">Belongs to the low molecular weight phosphotyrosine protein phosphatase family.</text>
</comment>
<feature type="active site" evidence="5">
    <location>
        <position position="16"/>
    </location>
</feature>
<name>A0A5B7YE90_9ALTE</name>
<feature type="active site" description="Nucleophile" evidence="5">
    <location>
        <position position="10"/>
    </location>
</feature>
<keyword evidence="4" id="KW-0904">Protein phosphatase</keyword>
<accession>A0A5B7YE90</accession>
<evidence type="ECO:0000256" key="5">
    <source>
        <dbReference type="PIRSR" id="PIRSR617867-1"/>
    </source>
</evidence>
<dbReference type="PANTHER" id="PTHR11717">
    <property type="entry name" value="LOW MOLECULAR WEIGHT PROTEIN TYROSINE PHOSPHATASE"/>
    <property type="match status" value="1"/>
</dbReference>
<dbReference type="InterPro" id="IPR023485">
    <property type="entry name" value="Ptyr_pPase"/>
</dbReference>
<dbReference type="PRINTS" id="PR00719">
    <property type="entry name" value="LMWPTPASE"/>
</dbReference>
<sequence>MNKTSVLFVCLGNICRSPTAEAVFRKKASEAGISVEIDSAGTHGYHIGNPPDKRSQAAGVAKGYDFSGIACRKVEAADFEKFDYILAMDKSNFENLKKVSEPLHHAKVSLFLDFANSKYDEVPDPYYGGKKGFELVLELIEEASDGLIKDIKKKH</sequence>
<reference evidence="7 8" key="1">
    <citation type="submission" date="2019-04" db="EMBL/GenBank/DDBJ databases">
        <title>Salinimonas iocasae sp. nov., a halophilic bacterium isolated from the outer tube casing of tubeworms in Okinawa Trough.</title>
        <authorList>
            <person name="Zhang H."/>
            <person name="Wang H."/>
            <person name="Li C."/>
        </authorList>
    </citation>
    <scope>NUCLEOTIDE SEQUENCE [LARGE SCALE GENOMIC DNA]</scope>
    <source>
        <strain evidence="7 8">KX18D6</strain>
    </source>
</reference>
<dbReference type="OrthoDB" id="9784339at2"/>
<dbReference type="CDD" id="cd16343">
    <property type="entry name" value="LMWPTP"/>
    <property type="match status" value="1"/>
</dbReference>
<evidence type="ECO:0000256" key="2">
    <source>
        <dbReference type="ARBA" id="ARBA00013064"/>
    </source>
</evidence>
<dbReference type="InterPro" id="IPR050438">
    <property type="entry name" value="LMW_PTPase"/>
</dbReference>
<dbReference type="GO" id="GO:0004725">
    <property type="term" value="F:protein tyrosine phosphatase activity"/>
    <property type="evidence" value="ECO:0007669"/>
    <property type="project" value="UniProtKB-EC"/>
</dbReference>
<dbReference type="Pfam" id="PF01451">
    <property type="entry name" value="LMWPc"/>
    <property type="match status" value="1"/>
</dbReference>
<dbReference type="PANTHER" id="PTHR11717:SF7">
    <property type="entry name" value="LOW MOLECULAR WEIGHT PHOSPHOTYROSINE PROTEIN PHOSPHATASE"/>
    <property type="match status" value="1"/>
</dbReference>
<protein>
    <recommendedName>
        <fullName evidence="2">protein-tyrosine-phosphatase</fullName>
        <ecNumber evidence="2">3.1.3.48</ecNumber>
    </recommendedName>
</protein>
<dbReference type="SMART" id="SM00226">
    <property type="entry name" value="LMWPc"/>
    <property type="match status" value="1"/>
</dbReference>
<feature type="domain" description="Phosphotyrosine protein phosphatase I" evidence="6">
    <location>
        <begin position="4"/>
        <end position="150"/>
    </location>
</feature>
<dbReference type="RefSeq" id="WP_139756774.1">
    <property type="nucleotide sequence ID" value="NZ_CP039852.1"/>
</dbReference>
<evidence type="ECO:0000313" key="8">
    <source>
        <dbReference type="Proteomes" id="UP000304912"/>
    </source>
</evidence>
<dbReference type="SUPFAM" id="SSF52788">
    <property type="entry name" value="Phosphotyrosine protein phosphatases I"/>
    <property type="match status" value="1"/>
</dbReference>
<dbReference type="InterPro" id="IPR017867">
    <property type="entry name" value="Tyr_phospatase_low_mol_wt"/>
</dbReference>
<keyword evidence="3" id="KW-0378">Hydrolase</keyword>
<dbReference type="InterPro" id="IPR036196">
    <property type="entry name" value="Ptyr_pPase_sf"/>
</dbReference>
<evidence type="ECO:0000256" key="4">
    <source>
        <dbReference type="ARBA" id="ARBA00022912"/>
    </source>
</evidence>
<evidence type="ECO:0000256" key="3">
    <source>
        <dbReference type="ARBA" id="ARBA00022801"/>
    </source>
</evidence>
<feature type="active site" description="Proton donor" evidence="5">
    <location>
        <position position="124"/>
    </location>
</feature>
<dbReference type="FunFam" id="3.40.50.2300:FF:000113">
    <property type="entry name" value="Low molecular weight protein-tyrosine-phosphatase"/>
    <property type="match status" value="1"/>
</dbReference>
<dbReference type="AlphaFoldDB" id="A0A5B7YE90"/>
<dbReference type="Proteomes" id="UP000304912">
    <property type="component" value="Chromosome"/>
</dbReference>
<evidence type="ECO:0000259" key="6">
    <source>
        <dbReference type="SMART" id="SM00226"/>
    </source>
</evidence>
<keyword evidence="8" id="KW-1185">Reference proteome</keyword>
<organism evidence="7 8">
    <name type="scientific">Salinimonas iocasae</name>
    <dbReference type="NCBI Taxonomy" id="2572577"/>
    <lineage>
        <taxon>Bacteria</taxon>
        <taxon>Pseudomonadati</taxon>
        <taxon>Pseudomonadota</taxon>
        <taxon>Gammaproteobacteria</taxon>
        <taxon>Alteromonadales</taxon>
        <taxon>Alteromonadaceae</taxon>
        <taxon>Alteromonas/Salinimonas group</taxon>
        <taxon>Salinimonas</taxon>
    </lineage>
</organism>
<dbReference type="Gene3D" id="3.40.50.2300">
    <property type="match status" value="1"/>
</dbReference>
<evidence type="ECO:0000313" key="7">
    <source>
        <dbReference type="EMBL" id="QCZ94032.1"/>
    </source>
</evidence>
<dbReference type="EC" id="3.1.3.48" evidence="2"/>
<gene>
    <name evidence="7" type="ORF">FBQ74_11345</name>
</gene>
<evidence type="ECO:0000256" key="1">
    <source>
        <dbReference type="ARBA" id="ARBA00011063"/>
    </source>
</evidence>
<dbReference type="KEGG" id="salk:FBQ74_11345"/>